<dbReference type="Proteomes" id="UP000003781">
    <property type="component" value="Unassembled WGS sequence"/>
</dbReference>
<evidence type="ECO:0000313" key="2">
    <source>
        <dbReference type="Proteomes" id="UP000003781"/>
    </source>
</evidence>
<sequence length="204" mass="24309">MSLVYLEYTNRRNHLDSELSFLFKDTNLLSSLEQQKFYALMNHIDNCIKHYNVNDIEESDILAKIYQKALKTITKRPIYNPYGWVKKAVTWDVKDIGRKSWGKEPIEYNDELGETLLHSTETDAYTLIQMKKLIDLIFESLSDLDAEILVLKLVENQTWKKIHDNLVETHSYSLSYDAFRKHYRRLIKRIKENDTFQSIYQSLF</sequence>
<evidence type="ECO:0000313" key="1">
    <source>
        <dbReference type="EMBL" id="EAZ88272.1"/>
    </source>
</evidence>
<comment type="caution">
    <text evidence="1">The sequence shown here is derived from an EMBL/GenBank/DDBJ whole genome shotgun (WGS) entry which is preliminary data.</text>
</comment>
<reference evidence="1 2" key="1">
    <citation type="submission" date="2007-03" db="EMBL/GenBank/DDBJ databases">
        <authorList>
            <person name="Stal L."/>
            <person name="Ferriera S."/>
            <person name="Johnson J."/>
            <person name="Kravitz S."/>
            <person name="Beeson K."/>
            <person name="Sutton G."/>
            <person name="Rogers Y.-H."/>
            <person name="Friedman R."/>
            <person name="Frazier M."/>
            <person name="Venter J.C."/>
        </authorList>
    </citation>
    <scope>NUCLEOTIDE SEQUENCE [LARGE SCALE GENOMIC DNA]</scope>
    <source>
        <strain evidence="1 2">CCY0110</strain>
    </source>
</reference>
<dbReference type="RefSeq" id="WP_008278649.1">
    <property type="nucleotide sequence ID" value="NZ_AAXW01000093.1"/>
</dbReference>
<keyword evidence="2" id="KW-1185">Reference proteome</keyword>
<gene>
    <name evidence="1" type="ORF">CY0110_06644</name>
</gene>
<name>A3IZ33_9CHRO</name>
<accession>A3IZ33</accession>
<proteinExistence type="predicted"/>
<dbReference type="OrthoDB" id="9916798at2"/>
<dbReference type="EMBL" id="AAXW01000093">
    <property type="protein sequence ID" value="EAZ88272.1"/>
    <property type="molecule type" value="Genomic_DNA"/>
</dbReference>
<protein>
    <submittedName>
        <fullName evidence="1">Uncharacterized protein</fullName>
    </submittedName>
</protein>
<dbReference type="AlphaFoldDB" id="A3IZ33"/>
<organism evidence="1 2">
    <name type="scientific">Crocosphaera chwakensis CCY0110</name>
    <dbReference type="NCBI Taxonomy" id="391612"/>
    <lineage>
        <taxon>Bacteria</taxon>
        <taxon>Bacillati</taxon>
        <taxon>Cyanobacteriota</taxon>
        <taxon>Cyanophyceae</taxon>
        <taxon>Oscillatoriophycideae</taxon>
        <taxon>Chroococcales</taxon>
        <taxon>Aphanothecaceae</taxon>
        <taxon>Crocosphaera</taxon>
        <taxon>Crocosphaera chwakensis</taxon>
    </lineage>
</organism>